<evidence type="ECO:0000256" key="5">
    <source>
        <dbReference type="SAM" id="SignalP"/>
    </source>
</evidence>
<evidence type="ECO:0000313" key="8">
    <source>
        <dbReference type="Proteomes" id="UP000829364"/>
    </source>
</evidence>
<dbReference type="EMBL" id="CP086356">
    <property type="protein sequence ID" value="UNI17750.1"/>
    <property type="molecule type" value="Genomic_DNA"/>
</dbReference>
<dbReference type="Pfam" id="PF16541">
    <property type="entry name" value="AltA1"/>
    <property type="match status" value="1"/>
</dbReference>
<reference evidence="7" key="1">
    <citation type="submission" date="2021-11" db="EMBL/GenBank/DDBJ databases">
        <title>Purpureocillium_takamizusanense_genome.</title>
        <authorList>
            <person name="Nguyen N.-H."/>
        </authorList>
    </citation>
    <scope>NUCLEOTIDE SEQUENCE</scope>
    <source>
        <strain evidence="7">PT3</strain>
    </source>
</reference>
<gene>
    <name evidence="7" type="ORF">JDV02_004071</name>
</gene>
<evidence type="ECO:0000256" key="1">
    <source>
        <dbReference type="ARBA" id="ARBA00004613"/>
    </source>
</evidence>
<comment type="subcellular location">
    <subcellularLocation>
        <location evidence="1">Secreted</location>
    </subcellularLocation>
</comment>
<dbReference type="OrthoDB" id="4924661at2759"/>
<dbReference type="GeneID" id="72066027"/>
<keyword evidence="2" id="KW-0964">Secreted</keyword>
<evidence type="ECO:0000256" key="2">
    <source>
        <dbReference type="ARBA" id="ARBA00022525"/>
    </source>
</evidence>
<evidence type="ECO:0000256" key="3">
    <source>
        <dbReference type="ARBA" id="ARBA00022729"/>
    </source>
</evidence>
<name>A0A9Q8V916_9HYPO</name>
<dbReference type="RefSeq" id="XP_047841231.1">
    <property type="nucleotide sequence ID" value="XM_047985254.1"/>
</dbReference>
<feature type="signal peptide" evidence="5">
    <location>
        <begin position="1"/>
        <end position="21"/>
    </location>
</feature>
<keyword evidence="3 5" id="KW-0732">Signal</keyword>
<keyword evidence="4" id="KW-1015">Disulfide bond</keyword>
<evidence type="ECO:0000259" key="6">
    <source>
        <dbReference type="Pfam" id="PF16541"/>
    </source>
</evidence>
<dbReference type="AlphaFoldDB" id="A0A9Q8V916"/>
<feature type="domain" description="AA1-like" evidence="6">
    <location>
        <begin position="65"/>
        <end position="162"/>
    </location>
</feature>
<accession>A0A9Q8V916</accession>
<dbReference type="GO" id="GO:0005576">
    <property type="term" value="C:extracellular region"/>
    <property type="evidence" value="ECO:0007669"/>
    <property type="project" value="UniProtKB-SubCell"/>
</dbReference>
<sequence>MHSPIAAAAALVLCAAGLAAGRPAAQAIGPCTTLSQSATKWDVVDLGLSASYDSNSGGDTSESSDDGANAASISFQLANAAVAYRANCSAQSTDVASDFFDGKQEYSCSVPADAKGLGDKATFTFSRRTGRLSIKQMWRCAKDLSGFKAEGGVALNLTCGDAPASRANPPPVRTQAPTAVKAPCHRNSTVSVPMESLGGFA</sequence>
<proteinExistence type="predicted"/>
<dbReference type="InterPro" id="IPR032382">
    <property type="entry name" value="AltA1"/>
</dbReference>
<dbReference type="Proteomes" id="UP000829364">
    <property type="component" value="Chromosome 3"/>
</dbReference>
<evidence type="ECO:0000313" key="7">
    <source>
        <dbReference type="EMBL" id="UNI17750.1"/>
    </source>
</evidence>
<organism evidence="7 8">
    <name type="scientific">Purpureocillium takamizusanense</name>
    <dbReference type="NCBI Taxonomy" id="2060973"/>
    <lineage>
        <taxon>Eukaryota</taxon>
        <taxon>Fungi</taxon>
        <taxon>Dikarya</taxon>
        <taxon>Ascomycota</taxon>
        <taxon>Pezizomycotina</taxon>
        <taxon>Sordariomycetes</taxon>
        <taxon>Hypocreomycetidae</taxon>
        <taxon>Hypocreales</taxon>
        <taxon>Ophiocordycipitaceae</taxon>
        <taxon>Purpureocillium</taxon>
    </lineage>
</organism>
<feature type="chain" id="PRO_5040470230" description="AA1-like domain-containing protein" evidence="5">
    <location>
        <begin position="22"/>
        <end position="201"/>
    </location>
</feature>
<evidence type="ECO:0000256" key="4">
    <source>
        <dbReference type="ARBA" id="ARBA00023157"/>
    </source>
</evidence>
<keyword evidence="8" id="KW-1185">Reference proteome</keyword>
<protein>
    <recommendedName>
        <fullName evidence="6">AA1-like domain-containing protein</fullName>
    </recommendedName>
</protein>
<dbReference type="KEGG" id="ptkz:JDV02_004071"/>